<dbReference type="KEGG" id="spar:SPRG_17421"/>
<dbReference type="EMBL" id="KK583778">
    <property type="protein sequence ID" value="KDO17106.1"/>
    <property type="molecule type" value="Genomic_DNA"/>
</dbReference>
<protein>
    <submittedName>
        <fullName evidence="1">Uncharacterized protein</fullName>
    </submittedName>
</protein>
<evidence type="ECO:0000313" key="1">
    <source>
        <dbReference type="EMBL" id="KDO17106.1"/>
    </source>
</evidence>
<dbReference type="Proteomes" id="UP000030745">
    <property type="component" value="Unassembled WGS sequence"/>
</dbReference>
<dbReference type="VEuPathDB" id="FungiDB:SPRG_17421"/>
<dbReference type="RefSeq" id="XP_012212189.1">
    <property type="nucleotide sequence ID" value="XM_012356799.1"/>
</dbReference>
<keyword evidence="2" id="KW-1185">Reference proteome</keyword>
<feature type="non-terminal residue" evidence="1">
    <location>
        <position position="87"/>
    </location>
</feature>
<dbReference type="AlphaFoldDB" id="A0A067BS38"/>
<dbReference type="OrthoDB" id="87832at2759"/>
<gene>
    <name evidence="1" type="ORF">SPRG_17421</name>
</gene>
<name>A0A067BS38_SAPPC</name>
<dbReference type="GeneID" id="24138963"/>
<proteinExistence type="predicted"/>
<reference evidence="1 2" key="1">
    <citation type="journal article" date="2013" name="PLoS Genet.">
        <title>Distinctive expansion of potential virulence genes in the genome of the oomycete fish pathogen Saprolegnia parasitica.</title>
        <authorList>
            <person name="Jiang R.H."/>
            <person name="de Bruijn I."/>
            <person name="Haas B.J."/>
            <person name="Belmonte R."/>
            <person name="Lobach L."/>
            <person name="Christie J."/>
            <person name="van den Ackerveken G."/>
            <person name="Bottin A."/>
            <person name="Bulone V."/>
            <person name="Diaz-Moreno S.M."/>
            <person name="Dumas B."/>
            <person name="Fan L."/>
            <person name="Gaulin E."/>
            <person name="Govers F."/>
            <person name="Grenville-Briggs L.J."/>
            <person name="Horner N.R."/>
            <person name="Levin J.Z."/>
            <person name="Mammella M."/>
            <person name="Meijer H.J."/>
            <person name="Morris P."/>
            <person name="Nusbaum C."/>
            <person name="Oome S."/>
            <person name="Phillips A.J."/>
            <person name="van Rooyen D."/>
            <person name="Rzeszutek E."/>
            <person name="Saraiva M."/>
            <person name="Secombes C.J."/>
            <person name="Seidl M.F."/>
            <person name="Snel B."/>
            <person name="Stassen J.H."/>
            <person name="Sykes S."/>
            <person name="Tripathy S."/>
            <person name="van den Berg H."/>
            <person name="Vega-Arreguin J.C."/>
            <person name="Wawra S."/>
            <person name="Young S.K."/>
            <person name="Zeng Q."/>
            <person name="Dieguez-Uribeondo J."/>
            <person name="Russ C."/>
            <person name="Tyler B.M."/>
            <person name="van West P."/>
        </authorList>
    </citation>
    <scope>NUCLEOTIDE SEQUENCE [LARGE SCALE GENOMIC DNA]</scope>
    <source>
        <strain evidence="1 2">CBS 223.65</strain>
    </source>
</reference>
<accession>A0A067BS38</accession>
<evidence type="ECO:0000313" key="2">
    <source>
        <dbReference type="Proteomes" id="UP000030745"/>
    </source>
</evidence>
<sequence length="87" mass="9278">MGKPPPRCSACNAEARVRGPKALRACGVCKRCYDERAKAKAAEAKAAAPLPLSLTLPKGALELRFHKSYAYAHNSVRPVTCAITLAL</sequence>
<organism evidence="1 2">
    <name type="scientific">Saprolegnia parasitica (strain CBS 223.65)</name>
    <dbReference type="NCBI Taxonomy" id="695850"/>
    <lineage>
        <taxon>Eukaryota</taxon>
        <taxon>Sar</taxon>
        <taxon>Stramenopiles</taxon>
        <taxon>Oomycota</taxon>
        <taxon>Saprolegniomycetes</taxon>
        <taxon>Saprolegniales</taxon>
        <taxon>Saprolegniaceae</taxon>
        <taxon>Saprolegnia</taxon>
    </lineage>
</organism>